<dbReference type="PROSITE" id="PS00018">
    <property type="entry name" value="EF_HAND_1"/>
    <property type="match status" value="1"/>
</dbReference>
<comment type="cofactor">
    <cofactor evidence="1">
        <name>Mg(2+)</name>
        <dbReference type="ChEBI" id="CHEBI:18420"/>
    </cofactor>
</comment>
<feature type="compositionally biased region" description="Low complexity" evidence="9">
    <location>
        <begin position="521"/>
        <end position="531"/>
    </location>
</feature>
<comment type="similarity">
    <text evidence="8">Belongs to the protein kinase superfamily. Ser/Thr protein kinase family. CDPK subfamily.</text>
</comment>
<feature type="compositionally biased region" description="Polar residues" evidence="9">
    <location>
        <begin position="563"/>
        <end position="573"/>
    </location>
</feature>
<comment type="caution">
    <text evidence="12">The sequence shown here is derived from an EMBL/GenBank/DDBJ whole genome shotgun (WGS) entry which is preliminary data.</text>
</comment>
<dbReference type="SUPFAM" id="SSF56112">
    <property type="entry name" value="Protein kinase-like (PK-like)"/>
    <property type="match status" value="1"/>
</dbReference>
<keyword evidence="2" id="KW-0723">Serine/threonine-protein kinase</keyword>
<feature type="non-terminal residue" evidence="12">
    <location>
        <position position="842"/>
    </location>
</feature>
<keyword evidence="3" id="KW-0808">Transferase</keyword>
<dbReference type="Gene3D" id="1.10.510.10">
    <property type="entry name" value="Transferase(Phosphotransferase) domain 1"/>
    <property type="match status" value="1"/>
</dbReference>
<name>A0A812Z3D0_9DINO</name>
<organism evidence="12 13">
    <name type="scientific">Symbiodinium necroappetens</name>
    <dbReference type="NCBI Taxonomy" id="1628268"/>
    <lineage>
        <taxon>Eukaryota</taxon>
        <taxon>Sar</taxon>
        <taxon>Alveolata</taxon>
        <taxon>Dinophyceae</taxon>
        <taxon>Suessiales</taxon>
        <taxon>Symbiodiniaceae</taxon>
        <taxon>Symbiodinium</taxon>
    </lineage>
</organism>
<dbReference type="GO" id="GO:0005509">
    <property type="term" value="F:calcium ion binding"/>
    <property type="evidence" value="ECO:0007669"/>
    <property type="project" value="InterPro"/>
</dbReference>
<evidence type="ECO:0000313" key="13">
    <source>
        <dbReference type="Proteomes" id="UP000601435"/>
    </source>
</evidence>
<accession>A0A812Z3D0</accession>
<feature type="region of interest" description="Disordered" evidence="9">
    <location>
        <begin position="512"/>
        <end position="806"/>
    </location>
</feature>
<evidence type="ECO:0000259" key="11">
    <source>
        <dbReference type="PROSITE" id="PS50222"/>
    </source>
</evidence>
<evidence type="ECO:0000256" key="3">
    <source>
        <dbReference type="ARBA" id="ARBA00022679"/>
    </source>
</evidence>
<evidence type="ECO:0000256" key="7">
    <source>
        <dbReference type="ARBA" id="ARBA00022840"/>
    </source>
</evidence>
<keyword evidence="4" id="KW-0547">Nucleotide-binding</keyword>
<dbReference type="PANTHER" id="PTHR24349">
    <property type="entry name" value="SERINE/THREONINE-PROTEIN KINASE"/>
    <property type="match status" value="1"/>
</dbReference>
<evidence type="ECO:0000256" key="1">
    <source>
        <dbReference type="ARBA" id="ARBA00001946"/>
    </source>
</evidence>
<evidence type="ECO:0000256" key="9">
    <source>
        <dbReference type="SAM" id="MobiDB-lite"/>
    </source>
</evidence>
<dbReference type="Gene3D" id="1.10.238.10">
    <property type="entry name" value="EF-hand"/>
    <property type="match status" value="1"/>
</dbReference>
<dbReference type="GO" id="GO:0005524">
    <property type="term" value="F:ATP binding"/>
    <property type="evidence" value="ECO:0007669"/>
    <property type="project" value="UniProtKB-KW"/>
</dbReference>
<keyword evidence="5" id="KW-0418">Kinase</keyword>
<dbReference type="Pfam" id="PF00069">
    <property type="entry name" value="Pkinase"/>
    <property type="match status" value="1"/>
</dbReference>
<dbReference type="InterPro" id="IPR002048">
    <property type="entry name" value="EF_hand_dom"/>
</dbReference>
<keyword evidence="7" id="KW-0067">ATP-binding</keyword>
<dbReference type="PROSITE" id="PS00108">
    <property type="entry name" value="PROTEIN_KINASE_ST"/>
    <property type="match status" value="1"/>
</dbReference>
<keyword evidence="6" id="KW-0106">Calcium</keyword>
<dbReference type="Proteomes" id="UP000601435">
    <property type="component" value="Unassembled WGS sequence"/>
</dbReference>
<dbReference type="InterPro" id="IPR000719">
    <property type="entry name" value="Prot_kinase_dom"/>
</dbReference>
<dbReference type="SMART" id="SM00220">
    <property type="entry name" value="S_TKc"/>
    <property type="match status" value="1"/>
</dbReference>
<dbReference type="Gene3D" id="3.30.200.20">
    <property type="entry name" value="Phosphorylase Kinase, domain 1"/>
    <property type="match status" value="1"/>
</dbReference>
<dbReference type="AlphaFoldDB" id="A0A812Z3D0"/>
<dbReference type="InterPro" id="IPR011992">
    <property type="entry name" value="EF-hand-dom_pair"/>
</dbReference>
<evidence type="ECO:0000256" key="2">
    <source>
        <dbReference type="ARBA" id="ARBA00022527"/>
    </source>
</evidence>
<dbReference type="CDD" id="cd00051">
    <property type="entry name" value="EFh"/>
    <property type="match status" value="1"/>
</dbReference>
<keyword evidence="13" id="KW-1185">Reference proteome</keyword>
<reference evidence="12" key="1">
    <citation type="submission" date="2021-02" db="EMBL/GenBank/DDBJ databases">
        <authorList>
            <person name="Dougan E. K."/>
            <person name="Rhodes N."/>
            <person name="Thang M."/>
            <person name="Chan C."/>
        </authorList>
    </citation>
    <scope>NUCLEOTIDE SEQUENCE</scope>
</reference>
<dbReference type="InterPro" id="IPR018247">
    <property type="entry name" value="EF_Hand_1_Ca_BS"/>
</dbReference>
<feature type="compositionally biased region" description="Basic and acidic residues" evidence="9">
    <location>
        <begin position="602"/>
        <end position="611"/>
    </location>
</feature>
<evidence type="ECO:0000256" key="6">
    <source>
        <dbReference type="ARBA" id="ARBA00022837"/>
    </source>
</evidence>
<evidence type="ECO:0000259" key="10">
    <source>
        <dbReference type="PROSITE" id="PS50011"/>
    </source>
</evidence>
<feature type="compositionally biased region" description="Polar residues" evidence="9">
    <location>
        <begin position="664"/>
        <end position="679"/>
    </location>
</feature>
<dbReference type="GO" id="GO:0004674">
    <property type="term" value="F:protein serine/threonine kinase activity"/>
    <property type="evidence" value="ECO:0007669"/>
    <property type="project" value="UniProtKB-KW"/>
</dbReference>
<dbReference type="EMBL" id="CAJNJA010045275">
    <property type="protein sequence ID" value="CAE7808341.1"/>
    <property type="molecule type" value="Genomic_DNA"/>
</dbReference>
<proteinExistence type="inferred from homology"/>
<feature type="compositionally biased region" description="Low complexity" evidence="9">
    <location>
        <begin position="769"/>
        <end position="782"/>
    </location>
</feature>
<evidence type="ECO:0000256" key="4">
    <source>
        <dbReference type="ARBA" id="ARBA00022741"/>
    </source>
</evidence>
<gene>
    <name evidence="12" type="primary">CPK2</name>
    <name evidence="12" type="ORF">SNEC2469_LOCUS23925</name>
</gene>
<evidence type="ECO:0000313" key="12">
    <source>
        <dbReference type="EMBL" id="CAE7808341.1"/>
    </source>
</evidence>
<dbReference type="Pfam" id="PF13499">
    <property type="entry name" value="EF-hand_7"/>
    <property type="match status" value="1"/>
</dbReference>
<dbReference type="PROSITE" id="PS50222">
    <property type="entry name" value="EF_HAND_2"/>
    <property type="match status" value="1"/>
</dbReference>
<feature type="domain" description="EF-hand" evidence="11">
    <location>
        <begin position="391"/>
        <end position="426"/>
    </location>
</feature>
<dbReference type="PROSITE" id="PS50011">
    <property type="entry name" value="PROTEIN_KINASE_DOM"/>
    <property type="match status" value="1"/>
</dbReference>
<dbReference type="InterPro" id="IPR008271">
    <property type="entry name" value="Ser/Thr_kinase_AS"/>
</dbReference>
<dbReference type="InterPro" id="IPR011009">
    <property type="entry name" value="Kinase-like_dom_sf"/>
</dbReference>
<sequence>SSFRLPTPSQGRDHIPEVPPNFRSQLVHEISHYEIDRKYETRQLLGQGSYGSVHLVCERTTQQKKASKSIARPEAWGRERFRMEGMVMQNADHPYILRLFEWFENGDQATLICQFCEGGELLSAIRKGRASGAVLEESWAACALRQPFQALVYLHNKGIVHKDLKVENLLLLRSIVSDDGRAFGRPPHVVVSDFGTAEICMRGLSSPFVARGTKVAGTPATMSPECLQGNCSAKSDIWSMGCVMYEMFANVLPFHLSGSMADADAHQDAWLQLHKQGPKWDKLRCSSSAKDLCQKLLSFREVGRPNATDCLKHSWLKQQKSNLGKEEKTFLRTALTRWASTSQCGKALFLKMASTCSFVDRFAQAFCKLDSDDNGMLERNEVFSATQMLGIQKDAAKKLVNALDQNCDGSIQYLEFCAACLLASTDELYALLSQEFQALCAGEKGCPRQALQILLKDLRPLVADSGGYFPEEVKKEGRLSFKDFCLFFGQQVEEPEEPEGSHPISTTEMESMLKAKEEVPSPRSAQSSPRAFKAQAAGGHTLGEGETGSLIRRRQQGHEKASSMPSTPTSQSAALPMQSDCDVEFRPVSKPKAGRPSTPVEGDARRREKSTAPETPTLTMPGSDMKANGPKALEHSSAAQVGPSQMRPQGSPGRNSRSAKNDSNEASPQATPRQSGRVSQKQERRGPPQASRRSHVHEPAKDGSVFQANPSAKDLHASDLDAVQSGRTVEKTAPGKGRRPSDQELKPVGLVPPARQETMSTQSTFGGMEFETSAASSSQEEAIPPSFDTSVSQADPTAHIENNKDDNVILPDHVAQNAHEDTGTAFNFATPAKAVSRVMVSL</sequence>
<feature type="domain" description="Protein kinase" evidence="10">
    <location>
        <begin position="39"/>
        <end position="316"/>
    </location>
</feature>
<protein>
    <submittedName>
        <fullName evidence="12">CPK2 protein</fullName>
    </submittedName>
</protein>
<evidence type="ECO:0000256" key="5">
    <source>
        <dbReference type="ARBA" id="ARBA00022777"/>
    </source>
</evidence>
<dbReference type="SUPFAM" id="SSF47473">
    <property type="entry name" value="EF-hand"/>
    <property type="match status" value="1"/>
</dbReference>
<dbReference type="OrthoDB" id="424326at2759"/>
<feature type="compositionally biased region" description="Polar residues" evidence="9">
    <location>
        <begin position="637"/>
        <end position="658"/>
    </location>
</feature>
<evidence type="ECO:0000256" key="8">
    <source>
        <dbReference type="ARBA" id="ARBA00024334"/>
    </source>
</evidence>
<dbReference type="InterPro" id="IPR050205">
    <property type="entry name" value="CDPK_Ser/Thr_kinases"/>
</dbReference>